<dbReference type="GO" id="GO:0016020">
    <property type="term" value="C:membrane"/>
    <property type="evidence" value="ECO:0007669"/>
    <property type="project" value="UniProtKB-SubCell"/>
</dbReference>
<dbReference type="Gene3D" id="3.40.50.2300">
    <property type="match status" value="1"/>
</dbReference>
<comment type="caution">
    <text evidence="7">The sequence shown here is derived from an EMBL/GenBank/DDBJ whole genome shotgun (WGS) entry which is preliminary data.</text>
</comment>
<keyword evidence="8" id="KW-1185">Reference proteome</keyword>
<dbReference type="OrthoDB" id="6158579at2759"/>
<keyword evidence="3" id="KW-1133">Transmembrane helix</keyword>
<protein>
    <recommendedName>
        <fullName evidence="6">Receptor ligand binding region domain-containing protein</fullName>
    </recommendedName>
</protein>
<feature type="signal peptide" evidence="5">
    <location>
        <begin position="1"/>
        <end position="15"/>
    </location>
</feature>
<evidence type="ECO:0000256" key="2">
    <source>
        <dbReference type="ARBA" id="ARBA00022692"/>
    </source>
</evidence>
<evidence type="ECO:0000256" key="1">
    <source>
        <dbReference type="ARBA" id="ARBA00004370"/>
    </source>
</evidence>
<organism evidence="7 8">
    <name type="scientific">Hypsibius exemplaris</name>
    <name type="common">Freshwater tardigrade</name>
    <dbReference type="NCBI Taxonomy" id="2072580"/>
    <lineage>
        <taxon>Eukaryota</taxon>
        <taxon>Metazoa</taxon>
        <taxon>Ecdysozoa</taxon>
        <taxon>Tardigrada</taxon>
        <taxon>Eutardigrada</taxon>
        <taxon>Parachela</taxon>
        <taxon>Hypsibioidea</taxon>
        <taxon>Hypsibiidae</taxon>
        <taxon>Hypsibius</taxon>
    </lineage>
</organism>
<evidence type="ECO:0000313" key="7">
    <source>
        <dbReference type="EMBL" id="OQV17288.1"/>
    </source>
</evidence>
<proteinExistence type="predicted"/>
<keyword evidence="4" id="KW-0472">Membrane</keyword>
<evidence type="ECO:0000256" key="3">
    <source>
        <dbReference type="ARBA" id="ARBA00022989"/>
    </source>
</evidence>
<keyword evidence="2" id="KW-0812">Transmembrane</keyword>
<keyword evidence="5" id="KW-0732">Signal</keyword>
<dbReference type="SUPFAM" id="SSF53822">
    <property type="entry name" value="Periplasmic binding protein-like I"/>
    <property type="match status" value="1"/>
</dbReference>
<comment type="subcellular location">
    <subcellularLocation>
        <location evidence="1">Membrane</location>
    </subcellularLocation>
</comment>
<feature type="domain" description="Receptor ligand binding region" evidence="6">
    <location>
        <begin position="50"/>
        <end position="380"/>
    </location>
</feature>
<feature type="chain" id="PRO_5012438707" description="Receptor ligand binding region domain-containing protein" evidence="5">
    <location>
        <begin position="16"/>
        <end position="726"/>
    </location>
</feature>
<dbReference type="AlphaFoldDB" id="A0A1W0WQ09"/>
<accession>A0A1W0WQ09</accession>
<dbReference type="EMBL" id="MTYJ01000063">
    <property type="protein sequence ID" value="OQV17288.1"/>
    <property type="molecule type" value="Genomic_DNA"/>
</dbReference>
<dbReference type="InterPro" id="IPR001828">
    <property type="entry name" value="ANF_lig-bd_rcpt"/>
</dbReference>
<name>A0A1W0WQ09_HYPEX</name>
<reference evidence="8" key="1">
    <citation type="submission" date="2017-01" db="EMBL/GenBank/DDBJ databases">
        <title>Comparative genomics of anhydrobiosis in the tardigrade Hypsibius dujardini.</title>
        <authorList>
            <person name="Yoshida Y."/>
            <person name="Koutsovoulos G."/>
            <person name="Laetsch D."/>
            <person name="Stevens L."/>
            <person name="Kumar S."/>
            <person name="Horikawa D."/>
            <person name="Ishino K."/>
            <person name="Komine S."/>
            <person name="Tomita M."/>
            <person name="Blaxter M."/>
            <person name="Arakawa K."/>
        </authorList>
    </citation>
    <scope>NUCLEOTIDE SEQUENCE [LARGE SCALE GENOMIC DNA]</scope>
    <source>
        <strain evidence="8">Z151</strain>
    </source>
</reference>
<evidence type="ECO:0000313" key="8">
    <source>
        <dbReference type="Proteomes" id="UP000192578"/>
    </source>
</evidence>
<sequence length="726" mass="81221">MTALWLFSSILPWLGFNILIPCECLIQVEIACPGFVDTGRADGALGFSGPAYQAAVEECNRKYAGLLNFSLTFLSEEDNQSRYNATAASLATFGDMSVEMVAQWYYTKRLFPSSGTSVIMGTGRADFTHLHELAANWNILYFQTVAYTRSEYRLPAPPVLSTATISQVSISQTFLHLLLFYQWRAVYLVLDTDSPPIFNMFFTQLEGILRASTFSFTLFKREIASRSLERSPQRYGPLLEDLGQLSRVMVFFGRADHLRLMMVDAWYRNMTNGEFVYVSWGPDDSGKHARVGNSSWAYGDNLDEIAQRAFASLLFVQQVESDQSARYKAYLEEFLADLRRRAKTMFGISYTARQQPGQVILACYSTIVMLAQVLNESLASHGEESLHDAMVLASSFLNRTFRDRFVEVYMDQTGMRRIPQAVFHTKTGSDYPEVSNSSTQGPIPTLGGFGTLTVQCLIQVEIVCPGFVDTRHSVGALGFNGPVYQAAVEECNRKYNFSVTFLSKEESLFSDSSADMVAKWVAYTRSKYRLPASPVLSTVAISPVAISQTFWNVLLLYRCSTQTEVWGTDDAVKQARVGNSSWFYGDPDDEVARMAFASLLMIQQVEPVHNAQYKADLEDFLADLCCRARTIFGITYTARDQPAPDVVSSYSSIGVLAQVLNESLESKGQEWLGTETANCTPFETSPPTGREVHGRSLTNRFAENQLASYSCLLSQFLWSAYPVESE</sequence>
<evidence type="ECO:0000259" key="6">
    <source>
        <dbReference type="Pfam" id="PF01094"/>
    </source>
</evidence>
<evidence type="ECO:0000256" key="4">
    <source>
        <dbReference type="ARBA" id="ARBA00023136"/>
    </source>
</evidence>
<evidence type="ECO:0000256" key="5">
    <source>
        <dbReference type="SAM" id="SignalP"/>
    </source>
</evidence>
<dbReference type="Proteomes" id="UP000192578">
    <property type="component" value="Unassembled WGS sequence"/>
</dbReference>
<dbReference type="Pfam" id="PF01094">
    <property type="entry name" value="ANF_receptor"/>
    <property type="match status" value="1"/>
</dbReference>
<dbReference type="InterPro" id="IPR028082">
    <property type="entry name" value="Peripla_BP_I"/>
</dbReference>
<gene>
    <name evidence="7" type="ORF">BV898_08686</name>
</gene>